<keyword evidence="3" id="KW-1185">Reference proteome</keyword>
<keyword evidence="1" id="KW-1133">Transmembrane helix</keyword>
<organism evidence="2 3">
    <name type="scientific">Flavobacterium muglaense</name>
    <dbReference type="NCBI Taxonomy" id="2764716"/>
    <lineage>
        <taxon>Bacteria</taxon>
        <taxon>Pseudomonadati</taxon>
        <taxon>Bacteroidota</taxon>
        <taxon>Flavobacteriia</taxon>
        <taxon>Flavobacteriales</taxon>
        <taxon>Flavobacteriaceae</taxon>
        <taxon>Flavobacterium</taxon>
    </lineage>
</organism>
<name>A0A923MYE3_9FLAO</name>
<keyword evidence="1" id="KW-0812">Transmembrane</keyword>
<dbReference type="EMBL" id="JACRUL010000009">
    <property type="protein sequence ID" value="MBC5843969.1"/>
    <property type="molecule type" value="Genomic_DNA"/>
</dbReference>
<gene>
    <name evidence="2" type="ORF">H8R25_05900</name>
</gene>
<keyword evidence="1" id="KW-0472">Membrane</keyword>
<evidence type="ECO:0000313" key="2">
    <source>
        <dbReference type="EMBL" id="MBC5843969.1"/>
    </source>
</evidence>
<evidence type="ECO:0000256" key="1">
    <source>
        <dbReference type="SAM" id="Phobius"/>
    </source>
</evidence>
<accession>A0A923MYE3</accession>
<comment type="caution">
    <text evidence="2">The sequence shown here is derived from an EMBL/GenBank/DDBJ whole genome shotgun (WGS) entry which is preliminary data.</text>
</comment>
<dbReference type="RefSeq" id="WP_187017639.1">
    <property type="nucleotide sequence ID" value="NZ_JACRUK010000009.1"/>
</dbReference>
<dbReference type="Proteomes" id="UP000641454">
    <property type="component" value="Unassembled WGS sequence"/>
</dbReference>
<reference evidence="2 3" key="1">
    <citation type="submission" date="2020-08" db="EMBL/GenBank/DDBJ databases">
        <title>Description of novel Flavobacterium F-392 isolate.</title>
        <authorList>
            <person name="Saticioglu I.B."/>
            <person name="Duman M."/>
            <person name="Altun S."/>
        </authorList>
    </citation>
    <scope>NUCLEOTIDE SEQUENCE [LARGE SCALE GENOMIC DNA]</scope>
    <source>
        <strain evidence="2 3">F-392</strain>
    </source>
</reference>
<feature type="transmembrane region" description="Helical" evidence="1">
    <location>
        <begin position="12"/>
        <end position="40"/>
    </location>
</feature>
<dbReference type="AlphaFoldDB" id="A0A923MYE3"/>
<sequence length="129" mass="15327">MQKILQKKLKTYFIINDLFYCGFFSENAILVKIMLILTVFHEPKTLLKNEFCKFKSTNKGFGLKKIIKTRLVVHQLDKKTFCGINLEFGQRDKNVTKIFSVFYRTVYYLSKGRKSSPTYKYFIPQKFPL</sequence>
<evidence type="ECO:0000313" key="3">
    <source>
        <dbReference type="Proteomes" id="UP000641454"/>
    </source>
</evidence>
<proteinExistence type="predicted"/>
<protein>
    <submittedName>
        <fullName evidence="2">Uncharacterized protein</fullName>
    </submittedName>
</protein>